<dbReference type="GO" id="GO:0005737">
    <property type="term" value="C:cytoplasm"/>
    <property type="evidence" value="ECO:0007669"/>
    <property type="project" value="UniProtKB-SubCell"/>
</dbReference>
<dbReference type="GO" id="GO:0007059">
    <property type="term" value="P:chromosome segregation"/>
    <property type="evidence" value="ECO:0007669"/>
    <property type="project" value="UniProtKB-UniRule"/>
</dbReference>
<dbReference type="PANTHER" id="PTHR33969">
    <property type="entry name" value="SEGREGATION AND CONDENSATION PROTEIN A"/>
    <property type="match status" value="1"/>
</dbReference>
<reference evidence="3 4" key="1">
    <citation type="submission" date="2016-10" db="EMBL/GenBank/DDBJ databases">
        <authorList>
            <person name="de Groot N.N."/>
        </authorList>
    </citation>
    <scope>NUCLEOTIDE SEQUENCE [LARGE SCALE GENOMIC DNA]</scope>
    <source>
        <strain evidence="3 4">DSM 4180</strain>
    </source>
</reference>
<name>A0A1I4QFJ6_ECTMO</name>
<dbReference type="EMBL" id="FOUO01000004">
    <property type="protein sequence ID" value="SFM38794.1"/>
    <property type="molecule type" value="Genomic_DNA"/>
</dbReference>
<protein>
    <recommendedName>
        <fullName evidence="1 2">Segregation and condensation protein A</fullName>
    </recommendedName>
</protein>
<comment type="subunit">
    <text evidence="2">Component of a cohesin-like complex composed of ScpA, ScpB and the Smc homodimer, in which ScpA and ScpB bind to the head domain of Smc. The presence of the three proteins is required for the association of the complex with DNA.</text>
</comment>
<comment type="function">
    <text evidence="2">Participates in chromosomal partition during cell division. May act via the formation of a condensin-like complex containing Smc and ScpB that pull DNA away from mid-cell into both cell halves.</text>
</comment>
<dbReference type="GO" id="GO:0051301">
    <property type="term" value="P:cell division"/>
    <property type="evidence" value="ECO:0007669"/>
    <property type="project" value="UniProtKB-KW"/>
</dbReference>
<dbReference type="InterPro" id="IPR003768">
    <property type="entry name" value="ScpA"/>
</dbReference>
<evidence type="ECO:0000313" key="3">
    <source>
        <dbReference type="EMBL" id="SFM38794.1"/>
    </source>
</evidence>
<keyword evidence="2" id="KW-0131">Cell cycle</keyword>
<keyword evidence="4" id="KW-1185">Reference proteome</keyword>
<dbReference type="AlphaFoldDB" id="A0A1I4QFJ6"/>
<comment type="subcellular location">
    <subcellularLocation>
        <location evidence="2">Cytoplasm</location>
    </subcellularLocation>
    <text evidence="2">Associated with two foci at the outer edges of the nucleoid region in young cells, and at four foci within both cell halves in older cells.</text>
</comment>
<dbReference type="HAMAP" id="MF_01805">
    <property type="entry name" value="ScpA"/>
    <property type="match status" value="1"/>
</dbReference>
<keyword evidence="2" id="KW-0963">Cytoplasm</keyword>
<dbReference type="GO" id="GO:0006260">
    <property type="term" value="P:DNA replication"/>
    <property type="evidence" value="ECO:0007669"/>
    <property type="project" value="UniProtKB-UniRule"/>
</dbReference>
<evidence type="ECO:0000256" key="1">
    <source>
        <dbReference type="ARBA" id="ARBA00044777"/>
    </source>
</evidence>
<dbReference type="Gene3D" id="6.10.250.2410">
    <property type="match status" value="1"/>
</dbReference>
<organism evidence="3 4">
    <name type="scientific">Ectothiorhodospira mobilis</name>
    <dbReference type="NCBI Taxonomy" id="195064"/>
    <lineage>
        <taxon>Bacteria</taxon>
        <taxon>Pseudomonadati</taxon>
        <taxon>Pseudomonadota</taxon>
        <taxon>Gammaproteobacteria</taxon>
        <taxon>Chromatiales</taxon>
        <taxon>Ectothiorhodospiraceae</taxon>
        <taxon>Ectothiorhodospira</taxon>
    </lineage>
</organism>
<evidence type="ECO:0000256" key="2">
    <source>
        <dbReference type="HAMAP-Rule" id="MF_01805"/>
    </source>
</evidence>
<dbReference type="Proteomes" id="UP000199556">
    <property type="component" value="Unassembled WGS sequence"/>
</dbReference>
<comment type="similarity">
    <text evidence="2">Belongs to the ScpA family.</text>
</comment>
<sequence>MPAVPVARVRGEPLTWVPQDLYIPPDALEVILEAFEGPLDLLLYLIRRQNLDILDIPIAEITRQYIRYIELMRELQLELAAEYLVMAAMLAEIKSRMLLPRPAETEEEEDPRAELVRRLQEYERIRQAALDLDQLPRLERDIFQVAAQPPPMDQVRPLPQVELDELLRAFSQVLGRAEMFSHHQVQREPLSVRERMTRVLEALEGGRQVPFGALFTPEEGRRGVVVTFLAILELIKARMVDWVQAEVYAPIYLRPAGEMAQAEDGA</sequence>
<keyword evidence="2" id="KW-0159">Chromosome partition</keyword>
<keyword evidence="2" id="KW-0132">Cell division</keyword>
<accession>A0A1I4QFJ6</accession>
<evidence type="ECO:0000313" key="4">
    <source>
        <dbReference type="Proteomes" id="UP000199556"/>
    </source>
</evidence>
<dbReference type="PANTHER" id="PTHR33969:SF2">
    <property type="entry name" value="SEGREGATION AND CONDENSATION PROTEIN A"/>
    <property type="match status" value="1"/>
</dbReference>
<proteinExistence type="inferred from homology"/>
<dbReference type="Pfam" id="PF02616">
    <property type="entry name" value="SMC_ScpA"/>
    <property type="match status" value="1"/>
</dbReference>
<dbReference type="STRING" id="195064.SAMN05421721_104110"/>
<gene>
    <name evidence="2" type="primary">scpA</name>
    <name evidence="3" type="ORF">SAMN05421721_104110</name>
</gene>